<dbReference type="OrthoDB" id="9776313at2"/>
<dbReference type="PATRIC" id="fig|1116472.3.peg.3382"/>
<dbReference type="Proteomes" id="UP000017842">
    <property type="component" value="Unassembled WGS sequence"/>
</dbReference>
<dbReference type="InterPro" id="IPR025695">
    <property type="entry name" value="DoxX-like"/>
</dbReference>
<keyword evidence="1" id="KW-0812">Transmembrane</keyword>
<feature type="transmembrane region" description="Helical" evidence="1">
    <location>
        <begin position="9"/>
        <end position="28"/>
    </location>
</feature>
<gene>
    <name evidence="2" type="ORF">MGMO_133c00120</name>
</gene>
<keyword evidence="3" id="KW-1185">Reference proteome</keyword>
<dbReference type="EMBL" id="AYLO01000123">
    <property type="protein sequence ID" value="ESS69552.1"/>
    <property type="molecule type" value="Genomic_DNA"/>
</dbReference>
<evidence type="ECO:0000313" key="2">
    <source>
        <dbReference type="EMBL" id="ESS69552.1"/>
    </source>
</evidence>
<sequence>MQTADIRLIRYSLAIVWLVTGVLSIGIYPQQDSFALLARIGIVGQSALAALYLGSAADITFGIMTLLIPSKALWQGQAVLVLIYTVVISIWLPEFWLHPFGPILKNIPFLTLLWLLYKYEGTTQ</sequence>
<evidence type="ECO:0000256" key="1">
    <source>
        <dbReference type="SAM" id="Phobius"/>
    </source>
</evidence>
<keyword evidence="1" id="KW-0472">Membrane</keyword>
<comment type="caution">
    <text evidence="2">The sequence shown here is derived from an EMBL/GenBank/DDBJ whole genome shotgun (WGS) entry which is preliminary data.</text>
</comment>
<proteinExistence type="predicted"/>
<keyword evidence="1" id="KW-1133">Transmembrane helix</keyword>
<protein>
    <submittedName>
        <fullName evidence="2">NAD-dependent epimerase/dehydratase</fullName>
    </submittedName>
</protein>
<dbReference type="STRING" id="1116472.MGMO_133c00120"/>
<dbReference type="Pfam" id="PF13781">
    <property type="entry name" value="DoxX_3"/>
    <property type="match status" value="1"/>
</dbReference>
<reference evidence="2 3" key="1">
    <citation type="journal article" date="2013" name="Genome Announc.">
        <title>Draft Genome Sequence of the Methanotrophic Gammaproteobacterium Methyloglobulus morosus DSM 22980 Strain KoM1.</title>
        <authorList>
            <person name="Poehlein A."/>
            <person name="Deutzmann J.S."/>
            <person name="Daniel R."/>
            <person name="Simeonova D.D."/>
        </authorList>
    </citation>
    <scope>NUCLEOTIDE SEQUENCE [LARGE SCALE GENOMIC DNA]</scope>
    <source>
        <strain evidence="2 3">KoM1</strain>
    </source>
</reference>
<dbReference type="eggNOG" id="COG0702">
    <property type="taxonomic scope" value="Bacteria"/>
</dbReference>
<dbReference type="AlphaFoldDB" id="V5BTP5"/>
<feature type="transmembrane region" description="Helical" evidence="1">
    <location>
        <begin position="73"/>
        <end position="93"/>
    </location>
</feature>
<dbReference type="RefSeq" id="WP_023496016.1">
    <property type="nucleotide sequence ID" value="NZ_AYLO01000123.1"/>
</dbReference>
<organism evidence="2 3">
    <name type="scientific">Methyloglobulus morosus KoM1</name>
    <dbReference type="NCBI Taxonomy" id="1116472"/>
    <lineage>
        <taxon>Bacteria</taxon>
        <taxon>Pseudomonadati</taxon>
        <taxon>Pseudomonadota</taxon>
        <taxon>Gammaproteobacteria</taxon>
        <taxon>Methylococcales</taxon>
        <taxon>Methylococcaceae</taxon>
        <taxon>Methyloglobulus</taxon>
    </lineage>
</organism>
<accession>V5BTP5</accession>
<feature type="transmembrane region" description="Helical" evidence="1">
    <location>
        <begin position="99"/>
        <end position="117"/>
    </location>
</feature>
<name>V5BTP5_9GAMM</name>
<evidence type="ECO:0000313" key="3">
    <source>
        <dbReference type="Proteomes" id="UP000017842"/>
    </source>
</evidence>